<dbReference type="EMBL" id="AFFY01000074">
    <property type="protein sequence ID" value="EHG98526.1"/>
    <property type="molecule type" value="Genomic_DNA"/>
</dbReference>
<proteinExistence type="predicted"/>
<dbReference type="GeneID" id="93558816"/>
<sequence>MEQKDEEKTCCICGMKFTGYGYNPYPIKESGECCRQCNYEVVVPERYRRHLEYQKSKENE</sequence>
<keyword evidence="2" id="KW-1185">Reference proteome</keyword>
<dbReference type="RefSeq" id="WP_008622839.1">
    <property type="nucleotide sequence ID" value="NZ_JH376642.1"/>
</dbReference>
<gene>
    <name evidence="1" type="ORF">HMPREF9441_03633</name>
</gene>
<protein>
    <submittedName>
        <fullName evidence="1">Uncharacterized protein</fullName>
    </submittedName>
</protein>
<organism evidence="1 2">
    <name type="scientific">Paraprevotella clara YIT 11840</name>
    <dbReference type="NCBI Taxonomy" id="762968"/>
    <lineage>
        <taxon>Bacteria</taxon>
        <taxon>Pseudomonadati</taxon>
        <taxon>Bacteroidota</taxon>
        <taxon>Bacteroidia</taxon>
        <taxon>Bacteroidales</taxon>
        <taxon>Prevotellaceae</taxon>
        <taxon>Paraprevotella</taxon>
    </lineage>
</organism>
<dbReference type="AlphaFoldDB" id="G5SW61"/>
<evidence type="ECO:0000313" key="1">
    <source>
        <dbReference type="EMBL" id="EHG98526.1"/>
    </source>
</evidence>
<name>G5SW61_9BACT</name>
<accession>G5SW61</accession>
<dbReference type="OrthoDB" id="1149194at2"/>
<dbReference type="STRING" id="762968.HMPREF9441_03633"/>
<evidence type="ECO:0000313" key="2">
    <source>
        <dbReference type="Proteomes" id="UP000003598"/>
    </source>
</evidence>
<dbReference type="HOGENOM" id="CLU_2937427_0_0_10"/>
<comment type="caution">
    <text evidence="1">The sequence shown here is derived from an EMBL/GenBank/DDBJ whole genome shotgun (WGS) entry which is preliminary data.</text>
</comment>
<dbReference type="Proteomes" id="UP000003598">
    <property type="component" value="Unassembled WGS sequence"/>
</dbReference>
<reference evidence="1 2" key="1">
    <citation type="submission" date="2011-03" db="EMBL/GenBank/DDBJ databases">
        <authorList>
            <person name="Weinstock G."/>
            <person name="Sodergren E."/>
            <person name="Clifton S."/>
            <person name="Fulton L."/>
            <person name="Fulton B."/>
            <person name="Courtney L."/>
            <person name="Fronick C."/>
            <person name="Harrison M."/>
            <person name="Strong C."/>
            <person name="Farmer C."/>
            <person name="Delahaunty K."/>
            <person name="Markovic C."/>
            <person name="Hall O."/>
            <person name="Minx P."/>
            <person name="Tomlinson C."/>
            <person name="Mitreva M."/>
            <person name="Hou S."/>
            <person name="Chen J."/>
            <person name="Wollam A."/>
            <person name="Pepin K.H."/>
            <person name="Johnson M."/>
            <person name="Bhonagiri V."/>
            <person name="Zhang X."/>
            <person name="Suruliraj S."/>
            <person name="Warren W."/>
            <person name="Chinwalla A."/>
            <person name="Mardis E.R."/>
            <person name="Wilson R.K."/>
        </authorList>
    </citation>
    <scope>NUCLEOTIDE SEQUENCE [LARGE SCALE GENOMIC DNA]</scope>
    <source>
        <strain evidence="1 2">YIT 11840</strain>
    </source>
</reference>